<comment type="caution">
    <text evidence="2">The sequence shown here is derived from an EMBL/GenBank/DDBJ whole genome shotgun (WGS) entry which is preliminary data.</text>
</comment>
<name>A0A967BG88_9RHOB</name>
<proteinExistence type="predicted"/>
<evidence type="ECO:0000256" key="1">
    <source>
        <dbReference type="SAM" id="MobiDB-lite"/>
    </source>
</evidence>
<dbReference type="RefSeq" id="WP_167199023.1">
    <property type="nucleotide sequence ID" value="NZ_JAAORB010000037.1"/>
</dbReference>
<accession>A0A967BG88</accession>
<dbReference type="AlphaFoldDB" id="A0A967BG88"/>
<feature type="region of interest" description="Disordered" evidence="1">
    <location>
        <begin position="322"/>
        <end position="365"/>
    </location>
</feature>
<gene>
    <name evidence="2" type="ORF">HAT86_13910</name>
</gene>
<dbReference type="Proteomes" id="UP000639775">
    <property type="component" value="Unassembled WGS sequence"/>
</dbReference>
<keyword evidence="3" id="KW-1185">Reference proteome</keyword>
<reference evidence="2" key="1">
    <citation type="submission" date="2020-03" db="EMBL/GenBank/DDBJ databases">
        <title>Roseovarius gahaiensis sp. nov., isolated from Gahai Saline Lake, China.</title>
        <authorList>
            <person name="Sun X."/>
        </authorList>
    </citation>
    <scope>NUCLEOTIDE SEQUENCE</scope>
    <source>
        <strain evidence="2">GH877</strain>
    </source>
</reference>
<sequence length="365" mass="38090">MSTMTFYARDNATAFELVERRFGSDALILSTVYVDGRVEITATDEAPPPTTTSASVQGPKPGSRIDMMIDAPLSPDPVAPPASGAGAPAPGLPRFLDRSAPRPFPEVLQEAQSTLGSSAPGASAPDRNPQPLQPPDETAPRRDPALLRADLLAASRVVLVGPCGAGKTQVALQLALLRRTQHPHSLATFVFCGTGSKADGAVLAQKSHLLGMKTVFRTPTDLTTPLGHGTEIVLVSGRAKAAQGAARNLLDTPGAKALLVLPDGLRSDRMTRLGSRWQEITSSAAIGYVEPADIADVDLAPVKAAGLDLLWFSAADTLVDGLHPTPSGDGSAAPPTPEAEIADTPAEPSPQIVFRRHKTKSEARP</sequence>
<protein>
    <submittedName>
        <fullName evidence="2">Uncharacterized protein</fullName>
    </submittedName>
</protein>
<evidence type="ECO:0000313" key="2">
    <source>
        <dbReference type="EMBL" id="NHQ75551.1"/>
    </source>
</evidence>
<feature type="region of interest" description="Disordered" evidence="1">
    <location>
        <begin position="41"/>
        <end position="141"/>
    </location>
</feature>
<organism evidence="2 3">
    <name type="scientific">Roseovarius gahaiensis</name>
    <dbReference type="NCBI Taxonomy" id="2716691"/>
    <lineage>
        <taxon>Bacteria</taxon>
        <taxon>Pseudomonadati</taxon>
        <taxon>Pseudomonadota</taxon>
        <taxon>Alphaproteobacteria</taxon>
        <taxon>Rhodobacterales</taxon>
        <taxon>Roseobacteraceae</taxon>
        <taxon>Roseovarius</taxon>
    </lineage>
</organism>
<feature type="compositionally biased region" description="Low complexity" evidence="1">
    <location>
        <begin position="81"/>
        <end position="93"/>
    </location>
</feature>
<dbReference type="EMBL" id="JAAORB010000037">
    <property type="protein sequence ID" value="NHQ75551.1"/>
    <property type="molecule type" value="Genomic_DNA"/>
</dbReference>
<evidence type="ECO:0000313" key="3">
    <source>
        <dbReference type="Proteomes" id="UP000639775"/>
    </source>
</evidence>